<feature type="compositionally biased region" description="Acidic residues" evidence="3">
    <location>
        <begin position="299"/>
        <end position="309"/>
    </location>
</feature>
<dbReference type="InterPro" id="IPR020806">
    <property type="entry name" value="PKS_PP-bd"/>
</dbReference>
<evidence type="ECO:0000259" key="5">
    <source>
        <dbReference type="PROSITE" id="PS51186"/>
    </source>
</evidence>
<dbReference type="SUPFAM" id="SSF47336">
    <property type="entry name" value="ACP-like"/>
    <property type="match status" value="1"/>
</dbReference>
<gene>
    <name evidence="6" type="ORF">BRAN1462_LOCUS57649</name>
</gene>
<feature type="domain" description="N-acetyltransferase" evidence="5">
    <location>
        <begin position="11"/>
        <end position="203"/>
    </location>
</feature>
<evidence type="ECO:0000256" key="3">
    <source>
        <dbReference type="SAM" id="MobiDB-lite"/>
    </source>
</evidence>
<dbReference type="PROSITE" id="PS00012">
    <property type="entry name" value="PHOSPHOPANTETHEINE"/>
    <property type="match status" value="1"/>
</dbReference>
<dbReference type="GO" id="GO:0031177">
    <property type="term" value="F:phosphopantetheine binding"/>
    <property type="evidence" value="ECO:0007669"/>
    <property type="project" value="InterPro"/>
</dbReference>
<evidence type="ECO:0008006" key="7">
    <source>
        <dbReference type="Google" id="ProtNLM"/>
    </source>
</evidence>
<feature type="domain" description="Carrier" evidence="4">
    <location>
        <begin position="217"/>
        <end position="293"/>
    </location>
</feature>
<dbReference type="AlphaFoldDB" id="A0A7S2QE16"/>
<evidence type="ECO:0000259" key="4">
    <source>
        <dbReference type="PROSITE" id="PS50075"/>
    </source>
</evidence>
<dbReference type="InterPro" id="IPR006162">
    <property type="entry name" value="Ppantetheine_attach_site"/>
</dbReference>
<dbReference type="InterPro" id="IPR009081">
    <property type="entry name" value="PP-bd_ACP"/>
</dbReference>
<accession>A0A7S2QE16</accession>
<feature type="region of interest" description="Disordered" evidence="3">
    <location>
        <begin position="294"/>
        <end position="315"/>
    </location>
</feature>
<dbReference type="EMBL" id="HBGW01090811">
    <property type="protein sequence ID" value="CAD9639827.1"/>
    <property type="molecule type" value="Transcribed_RNA"/>
</dbReference>
<reference evidence="6" key="1">
    <citation type="submission" date="2021-01" db="EMBL/GenBank/DDBJ databases">
        <authorList>
            <person name="Corre E."/>
            <person name="Pelletier E."/>
            <person name="Niang G."/>
            <person name="Scheremetjew M."/>
            <person name="Finn R."/>
            <person name="Kale V."/>
            <person name="Holt S."/>
            <person name="Cochrane G."/>
            <person name="Meng A."/>
            <person name="Brown T."/>
            <person name="Cohen L."/>
        </authorList>
    </citation>
    <scope>NUCLEOTIDE SEQUENCE</scope>
    <source>
        <strain evidence="6">RCC3387</strain>
    </source>
</reference>
<dbReference type="InterPro" id="IPR000182">
    <property type="entry name" value="GNAT_dom"/>
</dbReference>
<dbReference type="Gene3D" id="1.10.1200.10">
    <property type="entry name" value="ACP-like"/>
    <property type="match status" value="1"/>
</dbReference>
<dbReference type="Pfam" id="PF00550">
    <property type="entry name" value="PP-binding"/>
    <property type="match status" value="1"/>
</dbReference>
<dbReference type="PROSITE" id="PS51186">
    <property type="entry name" value="GNAT"/>
    <property type="match status" value="1"/>
</dbReference>
<dbReference type="GO" id="GO:0016747">
    <property type="term" value="F:acyltransferase activity, transferring groups other than amino-acyl groups"/>
    <property type="evidence" value="ECO:0007669"/>
    <property type="project" value="InterPro"/>
</dbReference>
<dbReference type="InterPro" id="IPR016181">
    <property type="entry name" value="Acyl_CoA_acyltransferase"/>
</dbReference>
<evidence type="ECO:0000256" key="2">
    <source>
        <dbReference type="ARBA" id="ARBA00022553"/>
    </source>
</evidence>
<dbReference type="Gene3D" id="3.40.630.30">
    <property type="match status" value="1"/>
</dbReference>
<dbReference type="SMART" id="SM00823">
    <property type="entry name" value="PKS_PP"/>
    <property type="match status" value="1"/>
</dbReference>
<organism evidence="6">
    <name type="scientific">Zooxanthella nutricula</name>
    <dbReference type="NCBI Taxonomy" id="1333877"/>
    <lineage>
        <taxon>Eukaryota</taxon>
        <taxon>Sar</taxon>
        <taxon>Alveolata</taxon>
        <taxon>Dinophyceae</taxon>
        <taxon>Peridiniales</taxon>
        <taxon>Peridiniales incertae sedis</taxon>
        <taxon>Zooxanthella</taxon>
    </lineage>
</organism>
<proteinExistence type="predicted"/>
<dbReference type="SUPFAM" id="SSF55729">
    <property type="entry name" value="Acyl-CoA N-acyltransferases (Nat)"/>
    <property type="match status" value="1"/>
</dbReference>
<keyword evidence="2" id="KW-0597">Phosphoprotein</keyword>
<evidence type="ECO:0000256" key="1">
    <source>
        <dbReference type="ARBA" id="ARBA00022450"/>
    </source>
</evidence>
<keyword evidence="1" id="KW-0596">Phosphopantetheine</keyword>
<evidence type="ECO:0000313" key="6">
    <source>
        <dbReference type="EMBL" id="CAD9639827.1"/>
    </source>
</evidence>
<sequence>MLNQHLARKPFKIRFAELDDLPELERLEATAWQEELAAPREVLRRRLETSPTTCLACEYQGRVAAVLYMQRIDSLDVVDTQSFLSLSETHSPKGRILQLITICTDPAVQHMGIGFDLRSFAVHWARVDPSIDSVVGVTRTRDYFSYPGTMQDYVDKHIAGELTDAVLDFHTSFGAEIVKLVPNFRPEDVDNGGVGVLIQYNKVDIPGPRAVARIEAQQATQSLDLIMELMEDIGYKLDRSMIDKGFFDYGMDSLELVRIRNKLSHALSMELPATLLLDCPTVGQLAMQLDKDRGLEAQEQSEQEEEEVLPDGGRRRWDTITGKDLLEILERCKRIYALPQYQRKFTELSKKCYPDMLKYIMFIESVCVEVEGAVFQEFGLLVDRSSWESVQAARHEMMRATMKFWIEVPDLRTANMEVLHITKQDQKWN</sequence>
<dbReference type="PROSITE" id="PS50075">
    <property type="entry name" value="CARRIER"/>
    <property type="match status" value="1"/>
</dbReference>
<dbReference type="InterPro" id="IPR036736">
    <property type="entry name" value="ACP-like_sf"/>
</dbReference>
<name>A0A7S2QE16_9DINO</name>
<protein>
    <recommendedName>
        <fullName evidence="7">Carrier domain-containing protein</fullName>
    </recommendedName>
</protein>